<comment type="cofactor">
    <cofactor evidence="1">
        <name>[4Fe-4S] cluster</name>
        <dbReference type="ChEBI" id="CHEBI:49883"/>
    </cofactor>
</comment>
<dbReference type="PROSITE" id="PS51449">
    <property type="entry name" value="MTTASE_N"/>
    <property type="match status" value="1"/>
</dbReference>
<evidence type="ECO:0000313" key="10">
    <source>
        <dbReference type="EMBL" id="RXJ54126.1"/>
    </source>
</evidence>
<dbReference type="InterPro" id="IPR007197">
    <property type="entry name" value="rSAM"/>
</dbReference>
<accession>A0A4Q0XNL5</accession>
<feature type="domain" description="MTTase N-terminal" evidence="8">
    <location>
        <begin position="8"/>
        <end position="118"/>
    </location>
</feature>
<dbReference type="InterPro" id="IPR006467">
    <property type="entry name" value="MiaB-like_bact"/>
</dbReference>
<name>A0A4Q0XNL5_9BACT</name>
<evidence type="ECO:0000256" key="4">
    <source>
        <dbReference type="ARBA" id="ARBA00022691"/>
    </source>
</evidence>
<dbReference type="CDD" id="cd01335">
    <property type="entry name" value="Radical_SAM"/>
    <property type="match status" value="1"/>
</dbReference>
<organism evidence="10 11">
    <name type="scientific">Candidatus Marinarcus aquaticus</name>
    <dbReference type="NCBI Taxonomy" id="2044504"/>
    <lineage>
        <taxon>Bacteria</taxon>
        <taxon>Pseudomonadati</taxon>
        <taxon>Campylobacterota</taxon>
        <taxon>Epsilonproteobacteria</taxon>
        <taxon>Campylobacterales</taxon>
        <taxon>Arcobacteraceae</taxon>
        <taxon>Candidatus Marinarcus</taxon>
    </lineage>
</organism>
<dbReference type="Pfam" id="PF04055">
    <property type="entry name" value="Radical_SAM"/>
    <property type="match status" value="1"/>
</dbReference>
<dbReference type="FunFam" id="3.40.50.12160:FF:000003">
    <property type="entry name" value="CDK5 regulatory subunit-associated protein 1"/>
    <property type="match status" value="1"/>
</dbReference>
<keyword evidence="3 10" id="KW-0808">Transferase</keyword>
<dbReference type="InterPro" id="IPR038135">
    <property type="entry name" value="Methylthiotransferase_N_sf"/>
</dbReference>
<dbReference type="Pfam" id="PF00919">
    <property type="entry name" value="UPF0004"/>
    <property type="match status" value="1"/>
</dbReference>
<evidence type="ECO:0000256" key="2">
    <source>
        <dbReference type="ARBA" id="ARBA00022485"/>
    </source>
</evidence>
<dbReference type="InterPro" id="IPR020612">
    <property type="entry name" value="Methylthiotransferase_CS"/>
</dbReference>
<dbReference type="SFLD" id="SFLDS00029">
    <property type="entry name" value="Radical_SAM"/>
    <property type="match status" value="1"/>
</dbReference>
<protein>
    <submittedName>
        <fullName evidence="10">tRNA (N(6)-L-threonylcarbamoyladenosine(37)-C(2))-methylthiotransferase MtaB</fullName>
    </submittedName>
</protein>
<proteinExistence type="predicted"/>
<comment type="caution">
    <text evidence="10">The sequence shown here is derived from an EMBL/GenBank/DDBJ whole genome shotgun (WGS) entry which is preliminary data.</text>
</comment>
<dbReference type="PANTHER" id="PTHR11918:SF45">
    <property type="entry name" value="THREONYLCARBAMOYLADENOSINE TRNA METHYLTHIOTRANSFERASE"/>
    <property type="match status" value="1"/>
</dbReference>
<evidence type="ECO:0000259" key="8">
    <source>
        <dbReference type="PROSITE" id="PS51449"/>
    </source>
</evidence>
<keyword evidence="2" id="KW-0004">4Fe-4S</keyword>
<dbReference type="EMBL" id="PDKN01000011">
    <property type="protein sequence ID" value="RXJ54126.1"/>
    <property type="molecule type" value="Genomic_DNA"/>
</dbReference>
<reference evidence="10 11" key="1">
    <citation type="submission" date="2017-10" db="EMBL/GenBank/DDBJ databases">
        <title>Genomics of the genus Arcobacter.</title>
        <authorList>
            <person name="Perez-Cataluna A."/>
            <person name="Figueras M.J."/>
        </authorList>
    </citation>
    <scope>NUCLEOTIDE SEQUENCE [LARGE SCALE GENOMIC DNA]</scope>
    <source>
        <strain evidence="10 11">CECT 8987</strain>
    </source>
</reference>
<dbReference type="InterPro" id="IPR005839">
    <property type="entry name" value="Methylthiotransferase"/>
</dbReference>
<evidence type="ECO:0000313" key="11">
    <source>
        <dbReference type="Proteomes" id="UP000290657"/>
    </source>
</evidence>
<evidence type="ECO:0000256" key="1">
    <source>
        <dbReference type="ARBA" id="ARBA00001966"/>
    </source>
</evidence>
<keyword evidence="4" id="KW-0949">S-adenosyl-L-methionine</keyword>
<dbReference type="Gene3D" id="3.80.30.20">
    <property type="entry name" value="tm_1862 like domain"/>
    <property type="match status" value="1"/>
</dbReference>
<dbReference type="SUPFAM" id="SSF102114">
    <property type="entry name" value="Radical SAM enzymes"/>
    <property type="match status" value="1"/>
</dbReference>
<keyword evidence="6" id="KW-0408">Iron</keyword>
<keyword evidence="11" id="KW-1185">Reference proteome</keyword>
<dbReference type="RefSeq" id="WP_128997130.1">
    <property type="nucleotide sequence ID" value="NZ_PDKN01000011.1"/>
</dbReference>
<keyword evidence="5" id="KW-0479">Metal-binding</keyword>
<feature type="domain" description="Radical SAM core" evidence="9">
    <location>
        <begin position="136"/>
        <end position="361"/>
    </location>
</feature>
<evidence type="ECO:0000256" key="6">
    <source>
        <dbReference type="ARBA" id="ARBA00023004"/>
    </source>
</evidence>
<evidence type="ECO:0000256" key="5">
    <source>
        <dbReference type="ARBA" id="ARBA00022723"/>
    </source>
</evidence>
<dbReference type="NCBIfam" id="TIGR01579">
    <property type="entry name" value="MiaB-like-C"/>
    <property type="match status" value="1"/>
</dbReference>
<dbReference type="AlphaFoldDB" id="A0A4Q0XNL5"/>
<evidence type="ECO:0000259" key="9">
    <source>
        <dbReference type="PROSITE" id="PS51918"/>
    </source>
</evidence>
<evidence type="ECO:0000256" key="3">
    <source>
        <dbReference type="ARBA" id="ARBA00022679"/>
    </source>
</evidence>
<dbReference type="OrthoDB" id="9805215at2"/>
<dbReference type="SMART" id="SM00729">
    <property type="entry name" value="Elp3"/>
    <property type="match status" value="1"/>
</dbReference>
<dbReference type="GO" id="GO:0051539">
    <property type="term" value="F:4 iron, 4 sulfur cluster binding"/>
    <property type="evidence" value="ECO:0007669"/>
    <property type="project" value="UniProtKB-KW"/>
</dbReference>
<dbReference type="InterPro" id="IPR058240">
    <property type="entry name" value="rSAM_sf"/>
</dbReference>
<evidence type="ECO:0000256" key="7">
    <source>
        <dbReference type="ARBA" id="ARBA00023014"/>
    </source>
</evidence>
<dbReference type="InterPro" id="IPR006638">
    <property type="entry name" value="Elp3/MiaA/NifB-like_rSAM"/>
</dbReference>
<dbReference type="GO" id="GO:0035598">
    <property type="term" value="F:tRNA (N(6)-L-threonylcarbamoyladenosine(37)-C(2))-methylthiotransferase activity"/>
    <property type="evidence" value="ECO:0007669"/>
    <property type="project" value="TreeGrafter"/>
</dbReference>
<keyword evidence="7" id="KW-0411">Iron-sulfur</keyword>
<gene>
    <name evidence="10" type="ORF">CRV04_12145</name>
</gene>
<dbReference type="Proteomes" id="UP000290657">
    <property type="component" value="Unassembled WGS sequence"/>
</dbReference>
<dbReference type="PROSITE" id="PS01278">
    <property type="entry name" value="MTTASE_RADICAL"/>
    <property type="match status" value="1"/>
</dbReference>
<dbReference type="InterPro" id="IPR013848">
    <property type="entry name" value="Methylthiotransferase_N"/>
</dbReference>
<sequence length="421" mass="48151">MNFSNNKPKVYFKTFGCRTNVFDTQVMMSNLQDFEVTQNEHEANIVVINSCTVTNSADSTARGYINSLKKLPNNPRVIFTGCGVWTKGENLFKEQKIDALFGHSEKEKINDLLKNEERFFDAGDLEHIDDTIVEEFIGKSRAFIKIQEGCDFRCSYCIIPHVRGDARSYKEDKILEQIRTLASNGFGEFILTGTNVGSYGKKQHTSLAKLLKKIGMTKGVRRVRLGSVEPIQIDDEFKEIIHEPWMARHLHIALQHTSKQMLEIMNRRNKVLSDLELFEFLSNNGYALGTDFIVGHPGETETLWKEAIENLHKFPLTHVHAFTYSKRDGTPSATMKPEINGAIAKERYNELVSIIEEKNLKFRQDKQVLDVLIEQEKDGKQIGLDQFFNKIEVESPADLVGDWIQITNYEAKAECNVAKFE</sequence>
<dbReference type="NCBIfam" id="TIGR00089">
    <property type="entry name" value="MiaB/RimO family radical SAM methylthiotransferase"/>
    <property type="match status" value="1"/>
</dbReference>
<dbReference type="InterPro" id="IPR023404">
    <property type="entry name" value="rSAM_horseshoe"/>
</dbReference>
<dbReference type="PROSITE" id="PS51918">
    <property type="entry name" value="RADICAL_SAM"/>
    <property type="match status" value="1"/>
</dbReference>
<dbReference type="PANTHER" id="PTHR11918">
    <property type="entry name" value="RADICAL SAM PROTEINS"/>
    <property type="match status" value="1"/>
</dbReference>
<dbReference type="GO" id="GO:0046872">
    <property type="term" value="F:metal ion binding"/>
    <property type="evidence" value="ECO:0007669"/>
    <property type="project" value="UniProtKB-KW"/>
</dbReference>
<dbReference type="SFLD" id="SFLDG01082">
    <property type="entry name" value="B12-binding_domain_containing"/>
    <property type="match status" value="1"/>
</dbReference>
<dbReference type="Gene3D" id="3.40.50.12160">
    <property type="entry name" value="Methylthiotransferase, N-terminal domain"/>
    <property type="match status" value="1"/>
</dbReference>